<protein>
    <submittedName>
        <fullName evidence="1">DUF1361 domain-containing protein</fullName>
    </submittedName>
</protein>
<proteinExistence type="predicted"/>
<dbReference type="Proteomes" id="UP001149860">
    <property type="component" value="Chromosome"/>
</dbReference>
<evidence type="ECO:0000313" key="2">
    <source>
        <dbReference type="Proteomes" id="UP001149860"/>
    </source>
</evidence>
<accession>A0ACD5DGX4</accession>
<name>A0ACD5DGX4_9LACO</name>
<organism evidence="1 2">
    <name type="scientific">Lentilactobacillus terminaliae</name>
    <dbReference type="NCBI Taxonomy" id="3003483"/>
    <lineage>
        <taxon>Bacteria</taxon>
        <taxon>Bacillati</taxon>
        <taxon>Bacillota</taxon>
        <taxon>Bacilli</taxon>
        <taxon>Lactobacillales</taxon>
        <taxon>Lactobacillaceae</taxon>
        <taxon>Lentilactobacillus</taxon>
    </lineage>
</organism>
<reference evidence="1" key="1">
    <citation type="submission" date="2024-08" db="EMBL/GenBank/DDBJ databases">
        <title>Lentilactobacillus sp. nov., isolated from tree bark.</title>
        <authorList>
            <person name="Phuengjayaem S."/>
            <person name="Tanasupawat S."/>
        </authorList>
    </citation>
    <scope>NUCLEOTIDE SEQUENCE</scope>
    <source>
        <strain evidence="1">SPB1-3</strain>
    </source>
</reference>
<sequence>MSTLTKWVIRITAVIWMGFLYTYLKNPPFNFLVLNTFLAFIPIELSFHIDERKPRNPILFWIIVIIWLLFYPNTPYLLTDLFHLSLLQPYGSNGLLRLNNYMWFNYSLLMISTISTSLLGFWGLDRVAKAIADRFRSHSVVFTNIIIVGLTVLSSIGIFIGRFLRIHTIYLFLTPEQFIQPLLSMWSDSALLFMFLLTIIQLLFFYLIKLIQSNHFNDNESKPKDLK</sequence>
<keyword evidence="2" id="KW-1185">Reference proteome</keyword>
<gene>
    <name evidence="1" type="ORF">O0236_004190</name>
</gene>
<evidence type="ECO:0000313" key="1">
    <source>
        <dbReference type="EMBL" id="XFD40510.1"/>
    </source>
</evidence>
<dbReference type="EMBL" id="CP168151">
    <property type="protein sequence ID" value="XFD40510.1"/>
    <property type="molecule type" value="Genomic_DNA"/>
</dbReference>